<dbReference type="EMBL" id="SMBZ01000015">
    <property type="protein sequence ID" value="TCV15156.1"/>
    <property type="molecule type" value="Genomic_DNA"/>
</dbReference>
<keyword evidence="3" id="KW-1185">Reference proteome</keyword>
<reference evidence="2 3" key="1">
    <citation type="submission" date="2019-03" db="EMBL/GenBank/DDBJ databases">
        <title>Genomic Encyclopedia of Type Strains, Phase IV (KMG-IV): sequencing the most valuable type-strain genomes for metagenomic binning, comparative biology and taxonomic classification.</title>
        <authorList>
            <person name="Goeker M."/>
        </authorList>
    </citation>
    <scope>NUCLEOTIDE SEQUENCE [LARGE SCALE GENOMIC DNA]</scope>
    <source>
        <strain evidence="2 3">DSM 22362</strain>
    </source>
</reference>
<dbReference type="Gene3D" id="2.120.10.10">
    <property type="match status" value="1"/>
</dbReference>
<evidence type="ECO:0000313" key="3">
    <source>
        <dbReference type="Proteomes" id="UP000295197"/>
    </source>
</evidence>
<dbReference type="InterPro" id="IPR011040">
    <property type="entry name" value="Sialidase"/>
</dbReference>
<protein>
    <submittedName>
        <fullName evidence="2">Putative neuraminidase</fullName>
    </submittedName>
</protein>
<dbReference type="AlphaFoldDB" id="A0A4R3VWN8"/>
<dbReference type="PANTHER" id="PTHR43752:SF2">
    <property type="entry name" value="BNR_ASP-BOX REPEAT FAMILY PROTEIN"/>
    <property type="match status" value="1"/>
</dbReference>
<dbReference type="SUPFAM" id="SSF50939">
    <property type="entry name" value="Sialidases"/>
    <property type="match status" value="1"/>
</dbReference>
<proteinExistence type="predicted"/>
<gene>
    <name evidence="2" type="ORF">EDC17_101552</name>
</gene>
<name>A0A4R3VWN8_9SPHI</name>
<sequence length="321" mass="36673">MMIAKVDIFDNADVPFNQCHASSIHQIGDDKFLATWFAGTHESNPDVAIWTAVYQNERWGTPVKVADGNVGNKLFPTWNPVLYQYPQSDTLILFYKVGKNPREWKGYKKLSTDSGLTWSNPFELEGNALGPIKNKPLTLEDGVIISPSSTESLDEIWKAHVEISNDRGKTWINYPINHQDTIEVIQPSILQHPNGDLQVLCRSKENIVMTAFSKDKGKSWLPWQKTNLQNPNSATDAIRLQNGLFIIVYNPDIAGKDWWEGRTKLHIATSKDGINWKDQLVLENGNEGDEYSYPTIIQDDDRRIHITYTWNRKTIKHVILK</sequence>
<dbReference type="CDD" id="cd15482">
    <property type="entry name" value="Sialidase_non-viral"/>
    <property type="match status" value="1"/>
</dbReference>
<evidence type="ECO:0000313" key="2">
    <source>
        <dbReference type="EMBL" id="TCV15156.1"/>
    </source>
</evidence>
<comment type="caution">
    <text evidence="2">The sequence shown here is derived from an EMBL/GenBank/DDBJ whole genome shotgun (WGS) entry which is preliminary data.</text>
</comment>
<dbReference type="InterPro" id="IPR036278">
    <property type="entry name" value="Sialidase_sf"/>
</dbReference>
<dbReference type="PANTHER" id="PTHR43752">
    <property type="entry name" value="BNR/ASP-BOX REPEAT FAMILY PROTEIN"/>
    <property type="match status" value="1"/>
</dbReference>
<dbReference type="Pfam" id="PF13088">
    <property type="entry name" value="BNR_2"/>
    <property type="match status" value="1"/>
</dbReference>
<feature type="domain" description="Sialidase" evidence="1">
    <location>
        <begin position="31"/>
        <end position="306"/>
    </location>
</feature>
<evidence type="ECO:0000259" key="1">
    <source>
        <dbReference type="Pfam" id="PF13088"/>
    </source>
</evidence>
<dbReference type="Proteomes" id="UP000295197">
    <property type="component" value="Unassembled WGS sequence"/>
</dbReference>
<dbReference type="RefSeq" id="WP_243646072.1">
    <property type="nucleotide sequence ID" value="NZ_SMBZ01000015.1"/>
</dbReference>
<organism evidence="2 3">
    <name type="scientific">Sphingobacterium alimentarium</name>
    <dbReference type="NCBI Taxonomy" id="797292"/>
    <lineage>
        <taxon>Bacteria</taxon>
        <taxon>Pseudomonadati</taxon>
        <taxon>Bacteroidota</taxon>
        <taxon>Sphingobacteriia</taxon>
        <taxon>Sphingobacteriales</taxon>
        <taxon>Sphingobacteriaceae</taxon>
        <taxon>Sphingobacterium</taxon>
    </lineage>
</organism>
<accession>A0A4R3VWN8</accession>